<dbReference type="Pfam" id="PF00092">
    <property type="entry name" value="VWA"/>
    <property type="match status" value="2"/>
</dbReference>
<evidence type="ECO:0000313" key="3">
    <source>
        <dbReference type="EMBL" id="EYC17803.1"/>
    </source>
</evidence>
<feature type="domain" description="VWFA" evidence="2">
    <location>
        <begin position="302"/>
        <end position="358"/>
    </location>
</feature>
<protein>
    <recommendedName>
        <fullName evidence="2">VWFA domain-containing protein</fullName>
    </recommendedName>
</protein>
<dbReference type="InterPro" id="IPR002035">
    <property type="entry name" value="VWF_A"/>
</dbReference>
<dbReference type="Proteomes" id="UP000024635">
    <property type="component" value="Unassembled WGS sequence"/>
</dbReference>
<evidence type="ECO:0000313" key="4">
    <source>
        <dbReference type="Proteomes" id="UP000024635"/>
    </source>
</evidence>
<dbReference type="SMART" id="SM00327">
    <property type="entry name" value="VWA"/>
    <property type="match status" value="1"/>
</dbReference>
<dbReference type="PANTHER" id="PTHR24020">
    <property type="entry name" value="COLLAGEN ALPHA"/>
    <property type="match status" value="1"/>
</dbReference>
<dbReference type="EMBL" id="JARK01001365">
    <property type="protein sequence ID" value="EYC17803.1"/>
    <property type="molecule type" value="Genomic_DNA"/>
</dbReference>
<dbReference type="InterPro" id="IPR036465">
    <property type="entry name" value="vWFA_dom_sf"/>
</dbReference>
<dbReference type="InterPro" id="IPR050525">
    <property type="entry name" value="ECM_Assembly_Org"/>
</dbReference>
<organism evidence="3 4">
    <name type="scientific">Ancylostoma ceylanicum</name>
    <dbReference type="NCBI Taxonomy" id="53326"/>
    <lineage>
        <taxon>Eukaryota</taxon>
        <taxon>Metazoa</taxon>
        <taxon>Ecdysozoa</taxon>
        <taxon>Nematoda</taxon>
        <taxon>Chromadorea</taxon>
        <taxon>Rhabditida</taxon>
        <taxon>Rhabditina</taxon>
        <taxon>Rhabditomorpha</taxon>
        <taxon>Strongyloidea</taxon>
        <taxon>Ancylostomatidae</taxon>
        <taxon>Ancylostomatinae</taxon>
        <taxon>Ancylostoma</taxon>
    </lineage>
</organism>
<dbReference type="SUPFAM" id="SSF53300">
    <property type="entry name" value="vWA-like"/>
    <property type="match status" value="2"/>
</dbReference>
<dbReference type="OrthoDB" id="6132182at2759"/>
<dbReference type="STRING" id="53326.A0A016UTI2"/>
<feature type="domain" description="VWFA" evidence="2">
    <location>
        <begin position="49"/>
        <end position="247"/>
    </location>
</feature>
<feature type="chain" id="PRO_5001492696" description="VWFA domain-containing protein" evidence="1">
    <location>
        <begin position="17"/>
        <end position="358"/>
    </location>
</feature>
<keyword evidence="4" id="KW-1185">Reference proteome</keyword>
<proteinExistence type="predicted"/>
<gene>
    <name evidence="3" type="primary">Acey_s0029.g1878</name>
    <name evidence="3" type="synonym">Acey-C16E9.1</name>
    <name evidence="3" type="ORF">Y032_0029g1878</name>
</gene>
<accession>A0A016UTI2</accession>
<name>A0A016UTI2_9BILA</name>
<comment type="caution">
    <text evidence="3">The sequence shown here is derived from an EMBL/GenBank/DDBJ whole genome shotgun (WGS) entry which is preliminary data.</text>
</comment>
<dbReference type="PANTHER" id="PTHR24020:SF84">
    <property type="entry name" value="VWFA DOMAIN-CONTAINING PROTEIN"/>
    <property type="match status" value="1"/>
</dbReference>
<reference evidence="4" key="1">
    <citation type="journal article" date="2015" name="Nat. Genet.">
        <title>The genome and transcriptome of the zoonotic hookworm Ancylostoma ceylanicum identify infection-specific gene families.</title>
        <authorList>
            <person name="Schwarz E.M."/>
            <person name="Hu Y."/>
            <person name="Antoshechkin I."/>
            <person name="Miller M.M."/>
            <person name="Sternberg P.W."/>
            <person name="Aroian R.V."/>
        </authorList>
    </citation>
    <scope>NUCLEOTIDE SEQUENCE</scope>
    <source>
        <strain evidence="4">HY135</strain>
    </source>
</reference>
<feature type="signal peptide" evidence="1">
    <location>
        <begin position="1"/>
        <end position="16"/>
    </location>
</feature>
<dbReference type="AlphaFoldDB" id="A0A016UTI2"/>
<dbReference type="PROSITE" id="PS50234">
    <property type="entry name" value="VWFA"/>
    <property type="match status" value="2"/>
</dbReference>
<evidence type="ECO:0000256" key="1">
    <source>
        <dbReference type="SAM" id="SignalP"/>
    </source>
</evidence>
<evidence type="ECO:0000259" key="2">
    <source>
        <dbReference type="PROSITE" id="PS50234"/>
    </source>
</evidence>
<sequence>MRAFAILTLAAINVFAQQNEQYEGSAGLQDVMFELDAIAQESGVACPADVLFVLDATGSMKDVFEDSLNYITKVLQGLTISPNADRVGVIVYSSSTKQKEKIPLGSINDPAQLTKAVQALPFLSGTTATGAALGFAEQALRNRRADVHTTVVVITDGFSYDSTERTATQLRNHPNTVVLAVTMGHVFLRRELEKITGSAETVLSGPTSYGQLVKLIKTCENDNAKQENQDENEGSASLRSYATTDNLGRYLVSIPPVPEYSGDEASGESSYDIPQMDGSFSTDDLTAQNIDSFSTSQSCLYDVVLVFDASGSLEGRFEEQLKVANRLIDVFDVDTGETQIAAIKYAGKGKCRLIFDFK</sequence>
<keyword evidence="1" id="KW-0732">Signal</keyword>
<dbReference type="Gene3D" id="3.40.50.410">
    <property type="entry name" value="von Willebrand factor, type A domain"/>
    <property type="match status" value="2"/>
</dbReference>